<dbReference type="SUPFAM" id="SSF55298">
    <property type="entry name" value="YjgF-like"/>
    <property type="match status" value="1"/>
</dbReference>
<dbReference type="CDD" id="cd00448">
    <property type="entry name" value="YjgF_YER057c_UK114_family"/>
    <property type="match status" value="1"/>
</dbReference>
<dbReference type="InterPro" id="IPR035959">
    <property type="entry name" value="RutC-like_sf"/>
</dbReference>
<dbReference type="Proteomes" id="UP000887565">
    <property type="component" value="Unplaced"/>
</dbReference>
<evidence type="ECO:0000313" key="1">
    <source>
        <dbReference type="Proteomes" id="UP000887565"/>
    </source>
</evidence>
<accession>A0A915K7D0</accession>
<dbReference type="InterPro" id="IPR006175">
    <property type="entry name" value="YjgF/YER057c/UK114"/>
</dbReference>
<dbReference type="AlphaFoldDB" id="A0A915K7D0"/>
<evidence type="ECO:0000313" key="2">
    <source>
        <dbReference type="WBParaSite" id="nRc.2.0.1.t34248-RA"/>
    </source>
</evidence>
<keyword evidence="1" id="KW-1185">Reference proteome</keyword>
<sequence length="67" mass="7931">MQFISNVVKTTVLLADMNDFTMMNSIYKECKDFHSDCFRYEFQLYSCLDFEEPFPARAAYQVAKLPK</sequence>
<organism evidence="1 2">
    <name type="scientific">Romanomermis culicivorax</name>
    <name type="common">Nematode worm</name>
    <dbReference type="NCBI Taxonomy" id="13658"/>
    <lineage>
        <taxon>Eukaryota</taxon>
        <taxon>Metazoa</taxon>
        <taxon>Ecdysozoa</taxon>
        <taxon>Nematoda</taxon>
        <taxon>Enoplea</taxon>
        <taxon>Dorylaimia</taxon>
        <taxon>Mermithida</taxon>
        <taxon>Mermithoidea</taxon>
        <taxon>Mermithidae</taxon>
        <taxon>Romanomermis</taxon>
    </lineage>
</organism>
<dbReference type="Pfam" id="PF01042">
    <property type="entry name" value="Ribonuc_L-PSP"/>
    <property type="match status" value="1"/>
</dbReference>
<proteinExistence type="predicted"/>
<name>A0A915K7D0_ROMCU</name>
<dbReference type="WBParaSite" id="nRc.2.0.1.t34248-RA">
    <property type="protein sequence ID" value="nRc.2.0.1.t34248-RA"/>
    <property type="gene ID" value="nRc.2.0.1.g34248"/>
</dbReference>
<dbReference type="Gene3D" id="3.30.1330.40">
    <property type="entry name" value="RutC-like"/>
    <property type="match status" value="1"/>
</dbReference>
<protein>
    <submittedName>
        <fullName evidence="2">Uncharacterized protein</fullName>
    </submittedName>
</protein>
<reference evidence="2" key="1">
    <citation type="submission" date="2022-11" db="UniProtKB">
        <authorList>
            <consortium name="WormBaseParasite"/>
        </authorList>
    </citation>
    <scope>IDENTIFICATION</scope>
</reference>